<dbReference type="EC" id="1.1.3.20" evidence="5 12"/>
<evidence type="ECO:0000256" key="5">
    <source>
        <dbReference type="ARBA" id="ARBA00013125"/>
    </source>
</evidence>
<evidence type="ECO:0000256" key="4">
    <source>
        <dbReference type="ARBA" id="ARBA00010790"/>
    </source>
</evidence>
<organism evidence="18 19">
    <name type="scientific">Lithospermum erythrorhizon</name>
    <name type="common">Purple gromwell</name>
    <name type="synonym">Lithospermum officinale var. erythrorhizon</name>
    <dbReference type="NCBI Taxonomy" id="34254"/>
    <lineage>
        <taxon>Eukaryota</taxon>
        <taxon>Viridiplantae</taxon>
        <taxon>Streptophyta</taxon>
        <taxon>Embryophyta</taxon>
        <taxon>Tracheophyta</taxon>
        <taxon>Spermatophyta</taxon>
        <taxon>Magnoliopsida</taxon>
        <taxon>eudicotyledons</taxon>
        <taxon>Gunneridae</taxon>
        <taxon>Pentapetalae</taxon>
        <taxon>asterids</taxon>
        <taxon>lamiids</taxon>
        <taxon>Boraginales</taxon>
        <taxon>Boraginaceae</taxon>
        <taxon>Boraginoideae</taxon>
        <taxon>Lithospermeae</taxon>
        <taxon>Lithospermum</taxon>
    </lineage>
</organism>
<keyword evidence="10 12" id="KW-0560">Oxidoreductase</keyword>
<evidence type="ECO:0000256" key="11">
    <source>
        <dbReference type="ARBA" id="ARBA00023136"/>
    </source>
</evidence>
<dbReference type="InterPro" id="IPR012400">
    <property type="entry name" value="Long_Oxdase"/>
</dbReference>
<feature type="domain" description="Glucose-methanol-choline oxidoreductase C-terminal" evidence="17">
    <location>
        <begin position="618"/>
        <end position="740"/>
    </location>
</feature>
<evidence type="ECO:0000256" key="6">
    <source>
        <dbReference type="ARBA" id="ARBA00022630"/>
    </source>
</evidence>
<comment type="catalytic activity">
    <reaction evidence="1 12">
        <text>a long-chain primary fatty alcohol + O2 = a long-chain fatty aldehyde + H2O2</text>
        <dbReference type="Rhea" id="RHEA:22756"/>
        <dbReference type="ChEBI" id="CHEBI:15379"/>
        <dbReference type="ChEBI" id="CHEBI:16240"/>
        <dbReference type="ChEBI" id="CHEBI:17176"/>
        <dbReference type="ChEBI" id="CHEBI:77396"/>
        <dbReference type="EC" id="1.1.3.20"/>
    </reaction>
</comment>
<comment type="subcellular location">
    <subcellularLocation>
        <location evidence="3 12">Membrane</location>
    </subcellularLocation>
</comment>
<feature type="domain" description="Glucose-methanol-choline oxidoreductase N-terminal" evidence="15">
    <location>
        <begin position="296"/>
        <end position="516"/>
    </location>
</feature>
<keyword evidence="9" id="KW-1133">Transmembrane helix</keyword>
<sequence>MDKRQKINNVDNHYHPLLSSVKKDGNMKKYGHRFSSSQLQSLSSICEALVPPISLDSASIQEHLTTNKDAFETFYKFSGSQPPFPDEVAELAVKRGLPEAVMAMKFVLMLLSTRAGTLLLCGLSCLDWKFPFVHKFSELSLEKREWLLKRWSKESFLLPLRITFLLTKLFSYYVLFAQVDGDLKNPVWKAIGYLPDTVEKSIKSPKDRPLEKGLIETTNENDSTLKQSLIQKGFYASEEQAKNELLVKCDVVIVGSGCGGGVAAAMLASSGLKVLVIEKGQYFVAEDYSGIEAPSMNELYESGGILSTKDGGVMLIAGSTVGGGSAVNWSASIRTPDYVLKEWSLDHKIPMFGSSEYQSAMDSVCKRLCVTDKCSEESFQNQVLRKGCQNLGLKVEAVPRNSSEDHYCGSCCYGCKTGDKKGTDTTWLVDAVNNGAVILTGCKAERLILEDVKSEKPRKECHGVIATFVSNHIKKKIRIVARATISACGSLLTPPLLVSSGLKNRHVGQNLHLHPVALVWGYFPEDTSAIKGKCYEGGIITSLHKVESEEHNVRAIVETSAMGPATFGALVPWVSGHDMKDRMTKYSRTANLFALVRDQGSGEVKKEGCVSYQMAGPDKENLKVGVRQTLRILVGAGAVEVGTYRSDGQKMSCRGIEDEDLEAFLDTVTTAGGISSKEENWTFYCSAHQMGSCRMGASEKDGVVDENGECWEAKGLFVCDGSVLPTAIGVNPMITIEATAYCISKRIAESLKKERFANGHLN</sequence>
<dbReference type="InterPro" id="IPR036188">
    <property type="entry name" value="FAD/NAD-bd_sf"/>
</dbReference>
<evidence type="ECO:0000259" key="17">
    <source>
        <dbReference type="Pfam" id="PF05199"/>
    </source>
</evidence>
<dbReference type="Pfam" id="PF00732">
    <property type="entry name" value="GMC_oxred_N"/>
    <property type="match status" value="1"/>
</dbReference>
<feature type="binding site" evidence="14">
    <location>
        <begin position="249"/>
        <end position="264"/>
    </location>
    <ligand>
        <name>FAD</name>
        <dbReference type="ChEBI" id="CHEBI:57692"/>
    </ligand>
</feature>
<dbReference type="PANTHER" id="PTHR46056:SF12">
    <property type="entry name" value="LONG-CHAIN-ALCOHOL OXIDASE"/>
    <property type="match status" value="1"/>
</dbReference>
<dbReference type="PIRSF" id="PIRSF028937">
    <property type="entry name" value="Lg_Ch_AO"/>
    <property type="match status" value="1"/>
</dbReference>
<comment type="similarity">
    <text evidence="4 12">Belongs to the GMC oxidoreductase family.</text>
</comment>
<evidence type="ECO:0000313" key="18">
    <source>
        <dbReference type="EMBL" id="GAA0138559.1"/>
    </source>
</evidence>
<evidence type="ECO:0000256" key="2">
    <source>
        <dbReference type="ARBA" id="ARBA00003842"/>
    </source>
</evidence>
<dbReference type="InterPro" id="IPR000172">
    <property type="entry name" value="GMC_OxRdtase_N"/>
</dbReference>
<dbReference type="GO" id="GO:0050660">
    <property type="term" value="F:flavin adenine dinucleotide binding"/>
    <property type="evidence" value="ECO:0007669"/>
    <property type="project" value="InterPro"/>
</dbReference>
<reference evidence="18 19" key="1">
    <citation type="submission" date="2024-01" db="EMBL/GenBank/DDBJ databases">
        <title>The complete chloroplast genome sequence of Lithospermum erythrorhizon: insights into the phylogenetic relationship among Boraginaceae species and the maternal lineages of purple gromwells.</title>
        <authorList>
            <person name="Okada T."/>
            <person name="Watanabe K."/>
        </authorList>
    </citation>
    <scope>NUCLEOTIDE SEQUENCE [LARGE SCALE GENOMIC DNA]</scope>
</reference>
<dbReference type="InterPro" id="IPR007867">
    <property type="entry name" value="GMC_OxRtase_C"/>
</dbReference>
<keyword evidence="19" id="KW-1185">Reference proteome</keyword>
<keyword evidence="7" id="KW-0812">Transmembrane</keyword>
<evidence type="ECO:0000259" key="16">
    <source>
        <dbReference type="Pfam" id="PF00890"/>
    </source>
</evidence>
<dbReference type="AlphaFoldDB" id="A0AAV3NHC2"/>
<gene>
    <name evidence="18" type="ORF">LIER_00282</name>
</gene>
<evidence type="ECO:0000256" key="7">
    <source>
        <dbReference type="ARBA" id="ARBA00022692"/>
    </source>
</evidence>
<dbReference type="SUPFAM" id="SSF51905">
    <property type="entry name" value="FAD/NAD(P)-binding domain"/>
    <property type="match status" value="1"/>
</dbReference>
<dbReference type="EMBL" id="BAABME010000020">
    <property type="protein sequence ID" value="GAA0138559.1"/>
    <property type="molecule type" value="Genomic_DNA"/>
</dbReference>
<dbReference type="Pfam" id="PF00890">
    <property type="entry name" value="FAD_binding_2"/>
    <property type="match status" value="1"/>
</dbReference>
<proteinExistence type="inferred from homology"/>
<evidence type="ECO:0000256" key="3">
    <source>
        <dbReference type="ARBA" id="ARBA00004370"/>
    </source>
</evidence>
<dbReference type="GO" id="GO:0046577">
    <property type="term" value="F:long-chain-alcohol oxidase activity"/>
    <property type="evidence" value="ECO:0007669"/>
    <property type="project" value="UniProtKB-EC"/>
</dbReference>
<evidence type="ECO:0000313" key="19">
    <source>
        <dbReference type="Proteomes" id="UP001454036"/>
    </source>
</evidence>
<protein>
    <recommendedName>
        <fullName evidence="5 12">Long-chain-alcohol oxidase</fullName>
        <ecNumber evidence="5 12">1.1.3.20</ecNumber>
    </recommendedName>
</protein>
<name>A0AAV3NHC2_LITER</name>
<comment type="function">
    <text evidence="2 12">Long-chain fatty alcohol oxidase involved in the omega-oxidation pathway of lipid degradation.</text>
</comment>
<dbReference type="InterPro" id="IPR003953">
    <property type="entry name" value="FAD-dep_OxRdtase_2_FAD-bd"/>
</dbReference>
<evidence type="ECO:0000256" key="13">
    <source>
        <dbReference type="PIRSR" id="PIRSR028937-1"/>
    </source>
</evidence>
<evidence type="ECO:0000256" key="8">
    <source>
        <dbReference type="ARBA" id="ARBA00022827"/>
    </source>
</evidence>
<evidence type="ECO:0000256" key="14">
    <source>
        <dbReference type="PIRSR" id="PIRSR028937-2"/>
    </source>
</evidence>
<keyword evidence="11 12" id="KW-0472">Membrane</keyword>
<evidence type="ECO:0000256" key="10">
    <source>
        <dbReference type="ARBA" id="ARBA00023002"/>
    </source>
</evidence>
<evidence type="ECO:0000256" key="12">
    <source>
        <dbReference type="PIRNR" id="PIRNR028937"/>
    </source>
</evidence>
<dbReference type="Gene3D" id="3.50.50.60">
    <property type="entry name" value="FAD/NAD(P)-binding domain"/>
    <property type="match status" value="2"/>
</dbReference>
<evidence type="ECO:0000256" key="1">
    <source>
        <dbReference type="ARBA" id="ARBA00000920"/>
    </source>
</evidence>
<dbReference type="GO" id="GO:0016020">
    <property type="term" value="C:membrane"/>
    <property type="evidence" value="ECO:0007669"/>
    <property type="project" value="UniProtKB-SubCell"/>
</dbReference>
<dbReference type="PANTHER" id="PTHR46056">
    <property type="entry name" value="LONG-CHAIN-ALCOHOL OXIDASE"/>
    <property type="match status" value="1"/>
</dbReference>
<evidence type="ECO:0000256" key="9">
    <source>
        <dbReference type="ARBA" id="ARBA00022989"/>
    </source>
</evidence>
<comment type="caution">
    <text evidence="18">The sequence shown here is derived from an EMBL/GenBank/DDBJ whole genome shotgun (WGS) entry which is preliminary data.</text>
</comment>
<dbReference type="Proteomes" id="UP001454036">
    <property type="component" value="Unassembled WGS sequence"/>
</dbReference>
<feature type="domain" description="FAD-dependent oxidoreductase 2 FAD-binding" evidence="16">
    <location>
        <begin position="250"/>
        <end position="283"/>
    </location>
</feature>
<accession>A0AAV3NHC2</accession>
<evidence type="ECO:0000259" key="15">
    <source>
        <dbReference type="Pfam" id="PF00732"/>
    </source>
</evidence>
<keyword evidence="8 14" id="KW-0274">FAD</keyword>
<feature type="active site" description="Proton acceptor" evidence="13">
    <location>
        <position position="688"/>
    </location>
</feature>
<keyword evidence="6" id="KW-0285">Flavoprotein</keyword>
<dbReference type="Pfam" id="PF05199">
    <property type="entry name" value="GMC_oxred_C"/>
    <property type="match status" value="1"/>
</dbReference>